<sequence>MCYNGMSYFFRFFVNFSIEARSLALCSVYGNRLTPYYMGLYTQMVKSGESHAMTSPAMCETRATMRLLLTKNHSVPTPAFRAGVPINPLGIPSHFQTVFCATTEKYSKHFRATTEKYSKRPSNTLPIEFVTPSTAVPLTTTRPTRQSLLRTSPDGKQSAFGNLTHTTQALFHVCFQLGRGITPVKPKHGEPITDCFQSNFDCIVGAVAGQLAAVQRVAGSIPARSNSLCDPQFLFRVWVSCVCELLSISGNGHIVLDCTVGAVAGQLAAVQRVAGSLCDPQIVVSGLGVMYMWNCMFALKRRSFRLLLTKNYPVLTPFLRASPGKPAR</sequence>
<gene>
    <name evidence="1" type="ORF">SFRICE_023022</name>
</gene>
<dbReference type="EMBL" id="ODYU01004164">
    <property type="protein sequence ID" value="SOQ43744.1"/>
    <property type="molecule type" value="Genomic_DNA"/>
</dbReference>
<protein>
    <submittedName>
        <fullName evidence="1">SFRICE_023022</fullName>
    </submittedName>
</protein>
<reference evidence="1" key="1">
    <citation type="submission" date="2016-07" db="EMBL/GenBank/DDBJ databases">
        <authorList>
            <person name="Bretaudeau A."/>
        </authorList>
    </citation>
    <scope>NUCLEOTIDE SEQUENCE</scope>
    <source>
        <strain evidence="1">Rice</strain>
        <tissue evidence="1">Whole body</tissue>
    </source>
</reference>
<organism evidence="1">
    <name type="scientific">Spodoptera frugiperda</name>
    <name type="common">Fall armyworm</name>
    <dbReference type="NCBI Taxonomy" id="7108"/>
    <lineage>
        <taxon>Eukaryota</taxon>
        <taxon>Metazoa</taxon>
        <taxon>Ecdysozoa</taxon>
        <taxon>Arthropoda</taxon>
        <taxon>Hexapoda</taxon>
        <taxon>Insecta</taxon>
        <taxon>Pterygota</taxon>
        <taxon>Neoptera</taxon>
        <taxon>Endopterygota</taxon>
        <taxon>Lepidoptera</taxon>
        <taxon>Glossata</taxon>
        <taxon>Ditrysia</taxon>
        <taxon>Noctuoidea</taxon>
        <taxon>Noctuidae</taxon>
        <taxon>Amphipyrinae</taxon>
        <taxon>Spodoptera</taxon>
    </lineage>
</organism>
<evidence type="ECO:0000313" key="1">
    <source>
        <dbReference type="EMBL" id="SOQ43744.1"/>
    </source>
</evidence>
<proteinExistence type="predicted"/>
<dbReference type="AlphaFoldDB" id="A0A2H1VU20"/>
<name>A0A2H1VU20_SPOFR</name>
<accession>A0A2H1VU20</accession>